<dbReference type="InterPro" id="IPR022596">
    <property type="entry name" value="GPR1/2/3_C"/>
</dbReference>
<dbReference type="SUPFAM" id="SSF81321">
    <property type="entry name" value="Family A G protein-coupled receptor-like"/>
    <property type="match status" value="1"/>
</dbReference>
<reference evidence="7" key="2">
    <citation type="journal article" date="2014" name="PLoS Genet.">
        <title>Signature gene expression reveals novel clues to the molecular mechanisms of dimorphic transition in Penicillium marneffei.</title>
        <authorList>
            <person name="Yang E."/>
            <person name="Wang G."/>
            <person name="Cai J."/>
            <person name="Woo P.C."/>
            <person name="Lau S.K."/>
            <person name="Yuen K.-Y."/>
            <person name="Chow W.-N."/>
            <person name="Lin X."/>
        </authorList>
    </citation>
    <scope>NUCLEOTIDE SEQUENCE</scope>
    <source>
        <strain evidence="7">PM1</strain>
    </source>
</reference>
<dbReference type="InterPro" id="IPR017452">
    <property type="entry name" value="GPCR_Rhodpsn_7TM"/>
</dbReference>
<proteinExistence type="predicted"/>
<comment type="caution">
    <text evidence="7">The sequence shown here is derived from an EMBL/GenBank/DDBJ whole genome shotgun (WGS) entry which is preliminary data.</text>
</comment>
<evidence type="ECO:0000256" key="3">
    <source>
        <dbReference type="ARBA" id="ARBA00022989"/>
    </source>
</evidence>
<evidence type="ECO:0000256" key="5">
    <source>
        <dbReference type="SAM" id="Phobius"/>
    </source>
</evidence>
<dbReference type="Pfam" id="PF11970">
    <property type="entry name" value="GPR_Gpa2_C"/>
    <property type="match status" value="1"/>
</dbReference>
<dbReference type="Gene3D" id="1.20.1070.10">
    <property type="entry name" value="Rhodopsin 7-helix transmembrane proteins"/>
    <property type="match status" value="1"/>
</dbReference>
<evidence type="ECO:0000259" key="6">
    <source>
        <dbReference type="PROSITE" id="PS50262"/>
    </source>
</evidence>
<dbReference type="GO" id="GO:0004930">
    <property type="term" value="F:G protein-coupled receptor activity"/>
    <property type="evidence" value="ECO:0007669"/>
    <property type="project" value="TreeGrafter"/>
</dbReference>
<organism evidence="7">
    <name type="scientific">Talaromyces marneffei PM1</name>
    <dbReference type="NCBI Taxonomy" id="1077442"/>
    <lineage>
        <taxon>Eukaryota</taxon>
        <taxon>Fungi</taxon>
        <taxon>Dikarya</taxon>
        <taxon>Ascomycota</taxon>
        <taxon>Pezizomycotina</taxon>
        <taxon>Eurotiomycetes</taxon>
        <taxon>Eurotiomycetidae</taxon>
        <taxon>Eurotiales</taxon>
        <taxon>Trichocomaceae</taxon>
        <taxon>Talaromyces</taxon>
        <taxon>Talaromyces sect. Talaromyces</taxon>
    </lineage>
</organism>
<protein>
    <submittedName>
        <fullName evidence="7">Cyclic AMP receptor 4</fullName>
    </submittedName>
</protein>
<reference key="1">
    <citation type="journal article" date="2014" name="PLoS Genet.">
        <title>Signature Gene Expression Reveals Novel Clues to the Molecular Mechanisms of Dimorphic Transition in Penicillium marneffei.</title>
        <authorList>
            <person name="Yang E."/>
            <person name="Wang G."/>
            <person name="Cai J."/>
            <person name="Woo P.C."/>
            <person name="Lau S.K."/>
            <person name="Yuen K.-Y."/>
            <person name="Chow W.-N."/>
            <person name="Lin X."/>
        </authorList>
    </citation>
    <scope>NUCLEOTIDE SEQUENCE [LARGE SCALE GENOMIC DNA]</scope>
    <source>
        <strain>PM1</strain>
    </source>
</reference>
<keyword evidence="2 5" id="KW-0812">Transmembrane</keyword>
<feature type="transmembrane region" description="Helical" evidence="5">
    <location>
        <begin position="55"/>
        <end position="78"/>
    </location>
</feature>
<dbReference type="eggNOG" id="ENOG502RYZC">
    <property type="taxonomic scope" value="Eukaryota"/>
</dbReference>
<dbReference type="PROSITE" id="PS50262">
    <property type="entry name" value="G_PROTEIN_RECEP_F1_2"/>
    <property type="match status" value="1"/>
</dbReference>
<feature type="domain" description="G-protein coupled receptors family 1 profile" evidence="6">
    <location>
        <begin position="73"/>
        <end position="321"/>
    </location>
</feature>
<gene>
    <name evidence="7" type="ORF">GQ26_0041030</name>
</gene>
<feature type="transmembrane region" description="Helical" evidence="5">
    <location>
        <begin position="267"/>
        <end position="287"/>
    </location>
</feature>
<feature type="transmembrane region" description="Helical" evidence="5">
    <location>
        <begin position="299"/>
        <end position="323"/>
    </location>
</feature>
<dbReference type="PANTHER" id="PTHR23112">
    <property type="entry name" value="G PROTEIN-COUPLED RECEPTOR 157-RELATED"/>
    <property type="match status" value="1"/>
</dbReference>
<feature type="transmembrane region" description="Helical" evidence="5">
    <location>
        <begin position="180"/>
        <end position="201"/>
    </location>
</feature>
<keyword evidence="4 5" id="KW-0472">Membrane</keyword>
<keyword evidence="7" id="KW-0675">Receptor</keyword>
<comment type="subcellular location">
    <subcellularLocation>
        <location evidence="1">Membrane</location>
        <topology evidence="1">Multi-pass membrane protein</topology>
    </subcellularLocation>
</comment>
<evidence type="ECO:0000256" key="1">
    <source>
        <dbReference type="ARBA" id="ARBA00004141"/>
    </source>
</evidence>
<dbReference type="GO" id="GO:0005886">
    <property type="term" value="C:plasma membrane"/>
    <property type="evidence" value="ECO:0007669"/>
    <property type="project" value="TreeGrafter"/>
</dbReference>
<feature type="transmembrane region" description="Helical" evidence="5">
    <location>
        <begin position="99"/>
        <end position="121"/>
    </location>
</feature>
<keyword evidence="3 5" id="KW-1133">Transmembrane helix</keyword>
<dbReference type="PANTHER" id="PTHR23112:SF37">
    <property type="entry name" value="G PROTEIN-COUPLED RECEPTOR GPR1"/>
    <property type="match status" value="1"/>
</dbReference>
<feature type="transmembrane region" description="Helical" evidence="5">
    <location>
        <begin position="460"/>
        <end position="477"/>
    </location>
</feature>
<sequence length="479" mass="53385">MGLITRELMAAVWDANNNSQDTHPIDDAQLLQRSSLITRKSLDVDPLSPAARSGLIAVSILALFSLLATFGLLSFITYRFIFWQKYYKRSLTSNQYIVLIYNLILADFVQSLSFVLCLHFVSEDAIKSGSTACVLQGLLVQAGDPGSGLFVLVIAAHTFLLVTSGKLVPHRWFAAGVVGMWVFLAILVIIPVASYGLGVFTPSGVWCWIDSAYEDYRLYTHYIWIFMAEFGTVVLYAIMFFQLRRQMAASSILAGSQMESLKRLRRVVSYMVIYPVAYVVLSLPLAAGRMMTAQGKTPSTTYFCVAGAMMTSSGFVDVLLYTLTRRNLIIYSEVSAHRGNYDNMGSQSQSKRKMSRLMSNSKGLATMTTTITSHVDDSVQGGKFRRGRVAPEHETIYSTDSQDNDNNNTSTENIVQKDVELAELGKVYQKTTIEVTSEPAPYHPRSARILVLGRMQSVRPYYLSFLIGFLSLILKYGRS</sequence>
<name>A0A093VHL4_TALMA</name>
<evidence type="ECO:0000256" key="2">
    <source>
        <dbReference type="ARBA" id="ARBA00022692"/>
    </source>
</evidence>
<feature type="transmembrane region" description="Helical" evidence="5">
    <location>
        <begin position="148"/>
        <end position="168"/>
    </location>
</feature>
<dbReference type="GO" id="GO:0007189">
    <property type="term" value="P:adenylate cyclase-activating G protein-coupled receptor signaling pathway"/>
    <property type="evidence" value="ECO:0007669"/>
    <property type="project" value="TreeGrafter"/>
</dbReference>
<evidence type="ECO:0000256" key="4">
    <source>
        <dbReference type="ARBA" id="ARBA00023136"/>
    </source>
</evidence>
<evidence type="ECO:0000313" key="7">
    <source>
        <dbReference type="EMBL" id="KFX51675.1"/>
    </source>
</evidence>
<feature type="transmembrane region" description="Helical" evidence="5">
    <location>
        <begin position="221"/>
        <end position="241"/>
    </location>
</feature>
<dbReference type="EMBL" id="JPOX01000004">
    <property type="protein sequence ID" value="KFX51675.1"/>
    <property type="molecule type" value="Genomic_DNA"/>
</dbReference>
<dbReference type="HOGENOM" id="CLU_027149_3_1_1"/>
<dbReference type="AlphaFoldDB" id="A0A093VHL4"/>
<accession>A0A093VHL4</accession>